<dbReference type="InterPro" id="IPR036397">
    <property type="entry name" value="RNaseH_sf"/>
</dbReference>
<gene>
    <name evidence="2" type="ORF">CR513_57155</name>
</gene>
<dbReference type="Gene3D" id="3.30.420.10">
    <property type="entry name" value="Ribonuclease H-like superfamily/Ribonuclease H"/>
    <property type="match status" value="1"/>
</dbReference>
<evidence type="ECO:0000259" key="1">
    <source>
        <dbReference type="PROSITE" id="PS50994"/>
    </source>
</evidence>
<dbReference type="InterPro" id="IPR012337">
    <property type="entry name" value="RNaseH-like_sf"/>
</dbReference>
<dbReference type="SUPFAM" id="SSF53098">
    <property type="entry name" value="Ribonuclease H-like"/>
    <property type="match status" value="1"/>
</dbReference>
<accession>A0A371EE44</accession>
<dbReference type="InterPro" id="IPR050951">
    <property type="entry name" value="Retrovirus_Pol_polyprotein"/>
</dbReference>
<feature type="non-terminal residue" evidence="2">
    <location>
        <position position="1"/>
    </location>
</feature>
<dbReference type="EMBL" id="QJKJ01014449">
    <property type="protein sequence ID" value="RDX64297.1"/>
    <property type="molecule type" value="Genomic_DNA"/>
</dbReference>
<dbReference type="PROSITE" id="PS50994">
    <property type="entry name" value="INTEGRASE"/>
    <property type="match status" value="1"/>
</dbReference>
<dbReference type="STRING" id="157652.A0A371EE44"/>
<reference evidence="2" key="1">
    <citation type="submission" date="2018-05" db="EMBL/GenBank/DDBJ databases">
        <title>Draft genome of Mucuna pruriens seed.</title>
        <authorList>
            <person name="Nnadi N.E."/>
            <person name="Vos R."/>
            <person name="Hasami M.H."/>
            <person name="Devisetty U.K."/>
            <person name="Aguiy J.C."/>
        </authorList>
    </citation>
    <scope>NUCLEOTIDE SEQUENCE [LARGE SCALE GENOMIC DNA]</scope>
    <source>
        <strain evidence="2">JCA_2017</strain>
    </source>
</reference>
<sequence length="100" mass="11533">MIGPIEPKASNGHRFILVAIDYFTKWVEAASYTSVAKSVVCRFIKRDIICRYNLLAHIIIDNKTNLNNKMIIEKSEQFKIKHHNATPYRPKMNETVKAAN</sequence>
<keyword evidence="3" id="KW-1185">Reference proteome</keyword>
<dbReference type="GO" id="GO:0015074">
    <property type="term" value="P:DNA integration"/>
    <property type="evidence" value="ECO:0007669"/>
    <property type="project" value="InterPro"/>
</dbReference>
<comment type="caution">
    <text evidence="2">The sequence shown here is derived from an EMBL/GenBank/DDBJ whole genome shotgun (WGS) entry which is preliminary data.</text>
</comment>
<dbReference type="GO" id="GO:0003676">
    <property type="term" value="F:nucleic acid binding"/>
    <property type="evidence" value="ECO:0007669"/>
    <property type="project" value="InterPro"/>
</dbReference>
<evidence type="ECO:0000313" key="3">
    <source>
        <dbReference type="Proteomes" id="UP000257109"/>
    </source>
</evidence>
<organism evidence="2 3">
    <name type="scientific">Mucuna pruriens</name>
    <name type="common">Velvet bean</name>
    <name type="synonym">Dolichos pruriens</name>
    <dbReference type="NCBI Taxonomy" id="157652"/>
    <lineage>
        <taxon>Eukaryota</taxon>
        <taxon>Viridiplantae</taxon>
        <taxon>Streptophyta</taxon>
        <taxon>Embryophyta</taxon>
        <taxon>Tracheophyta</taxon>
        <taxon>Spermatophyta</taxon>
        <taxon>Magnoliopsida</taxon>
        <taxon>eudicotyledons</taxon>
        <taxon>Gunneridae</taxon>
        <taxon>Pentapetalae</taxon>
        <taxon>rosids</taxon>
        <taxon>fabids</taxon>
        <taxon>Fabales</taxon>
        <taxon>Fabaceae</taxon>
        <taxon>Papilionoideae</taxon>
        <taxon>50 kb inversion clade</taxon>
        <taxon>NPAAA clade</taxon>
        <taxon>indigoferoid/millettioid clade</taxon>
        <taxon>Phaseoleae</taxon>
        <taxon>Mucuna</taxon>
    </lineage>
</organism>
<dbReference type="InterPro" id="IPR001584">
    <property type="entry name" value="Integrase_cat-core"/>
</dbReference>
<name>A0A371EE44_MUCPR</name>
<dbReference type="PANTHER" id="PTHR37984:SF5">
    <property type="entry name" value="PROTEIN NYNRIN-LIKE"/>
    <property type="match status" value="1"/>
</dbReference>
<proteinExistence type="predicted"/>
<dbReference type="AlphaFoldDB" id="A0A371EE44"/>
<dbReference type="Proteomes" id="UP000257109">
    <property type="component" value="Unassembled WGS sequence"/>
</dbReference>
<dbReference type="PANTHER" id="PTHR37984">
    <property type="entry name" value="PROTEIN CBG26694"/>
    <property type="match status" value="1"/>
</dbReference>
<feature type="domain" description="Integrase catalytic" evidence="1">
    <location>
        <begin position="1"/>
        <end position="100"/>
    </location>
</feature>
<dbReference type="OrthoDB" id="2016337at2759"/>
<protein>
    <recommendedName>
        <fullName evidence="1">Integrase catalytic domain-containing protein</fullName>
    </recommendedName>
</protein>
<dbReference type="Pfam" id="PF00665">
    <property type="entry name" value="rve"/>
    <property type="match status" value="1"/>
</dbReference>
<evidence type="ECO:0000313" key="2">
    <source>
        <dbReference type="EMBL" id="RDX64297.1"/>
    </source>
</evidence>